<dbReference type="InterPro" id="IPR001387">
    <property type="entry name" value="Cro/C1-type_HTH"/>
</dbReference>
<dbReference type="PROSITE" id="PS50943">
    <property type="entry name" value="HTH_CROC1"/>
    <property type="match status" value="1"/>
</dbReference>
<evidence type="ECO:0000313" key="3">
    <source>
        <dbReference type="EMBL" id="UTW02809.1"/>
    </source>
</evidence>
<evidence type="ECO:0000259" key="2">
    <source>
        <dbReference type="PROSITE" id="PS50943"/>
    </source>
</evidence>
<sequence>MSGRKVIGKQLSKARKEKGFTQSQISESSGLDQAIISKIENGRFNGSLRIFEDYLDALDFELDISPKKRVLPRFDEIEGLYGED</sequence>
<keyword evidence="4" id="KW-1185">Reference proteome</keyword>
<accession>A0ABY5GU61</accession>
<evidence type="ECO:0000256" key="1">
    <source>
        <dbReference type="SAM" id="MobiDB-lite"/>
    </source>
</evidence>
<dbReference type="Proteomes" id="UP001059950">
    <property type="component" value="Chromosome"/>
</dbReference>
<dbReference type="SUPFAM" id="SSF47413">
    <property type="entry name" value="lambda repressor-like DNA-binding domains"/>
    <property type="match status" value="1"/>
</dbReference>
<dbReference type="InterPro" id="IPR010982">
    <property type="entry name" value="Lambda_DNA-bd_dom_sf"/>
</dbReference>
<name>A0ABY5GU61_9GAMM</name>
<gene>
    <name evidence="3" type="ORF">KDX31_15895</name>
</gene>
<proteinExistence type="predicted"/>
<dbReference type="CDD" id="cd00093">
    <property type="entry name" value="HTH_XRE"/>
    <property type="match status" value="1"/>
</dbReference>
<dbReference type="SMART" id="SM00530">
    <property type="entry name" value="HTH_XRE"/>
    <property type="match status" value="1"/>
</dbReference>
<evidence type="ECO:0000313" key="4">
    <source>
        <dbReference type="Proteomes" id="UP001059950"/>
    </source>
</evidence>
<dbReference type="Gene3D" id="1.10.260.40">
    <property type="entry name" value="lambda repressor-like DNA-binding domains"/>
    <property type="match status" value="1"/>
</dbReference>
<dbReference type="Pfam" id="PF12844">
    <property type="entry name" value="HTH_19"/>
    <property type="match status" value="1"/>
</dbReference>
<feature type="region of interest" description="Disordered" evidence="1">
    <location>
        <begin position="1"/>
        <end position="25"/>
    </location>
</feature>
<protein>
    <submittedName>
        <fullName evidence="3">Helix-turn-helix transcriptional regulator</fullName>
    </submittedName>
</protein>
<reference evidence="3" key="1">
    <citation type="submission" date="2021-04" db="EMBL/GenBank/DDBJ databases">
        <title>Oceanospirillales bacteria with DddD are important DMSP degraders in coastal seawater.</title>
        <authorList>
            <person name="Liu J."/>
        </authorList>
    </citation>
    <scope>NUCLEOTIDE SEQUENCE</scope>
    <source>
        <strain evidence="3">GY6</strain>
    </source>
</reference>
<dbReference type="EMBL" id="CP073344">
    <property type="protein sequence ID" value="UTW02809.1"/>
    <property type="molecule type" value="Genomic_DNA"/>
</dbReference>
<feature type="domain" description="HTH cro/C1-type" evidence="2">
    <location>
        <begin position="11"/>
        <end position="65"/>
    </location>
</feature>
<organism evidence="3 4">
    <name type="scientific">Amphritea atlantica</name>
    <dbReference type="NCBI Taxonomy" id="355243"/>
    <lineage>
        <taxon>Bacteria</taxon>
        <taxon>Pseudomonadati</taxon>
        <taxon>Pseudomonadota</taxon>
        <taxon>Gammaproteobacteria</taxon>
        <taxon>Oceanospirillales</taxon>
        <taxon>Oceanospirillaceae</taxon>
        <taxon>Amphritea</taxon>
    </lineage>
</organism>